<evidence type="ECO:0000256" key="7">
    <source>
        <dbReference type="ARBA" id="ARBA00023237"/>
    </source>
</evidence>
<feature type="signal peptide" evidence="8">
    <location>
        <begin position="1"/>
        <end position="24"/>
    </location>
</feature>
<evidence type="ECO:0000313" key="9">
    <source>
        <dbReference type="EMBL" id="SNZ07549.1"/>
    </source>
</evidence>
<dbReference type="PANTHER" id="PTHR30026">
    <property type="entry name" value="OUTER MEMBRANE PROTEIN TOLC"/>
    <property type="match status" value="1"/>
</dbReference>
<comment type="similarity">
    <text evidence="2">Belongs to the outer membrane factor (OMF) (TC 1.B.17) family.</text>
</comment>
<keyword evidence="6" id="KW-0472">Membrane</keyword>
<dbReference type="GO" id="GO:1990281">
    <property type="term" value="C:efflux pump complex"/>
    <property type="evidence" value="ECO:0007669"/>
    <property type="project" value="TreeGrafter"/>
</dbReference>
<dbReference type="InterPro" id="IPR010130">
    <property type="entry name" value="T1SS_OMP_TolC"/>
</dbReference>
<evidence type="ECO:0000256" key="2">
    <source>
        <dbReference type="ARBA" id="ARBA00007613"/>
    </source>
</evidence>
<dbReference type="GO" id="GO:0015562">
    <property type="term" value="F:efflux transmembrane transporter activity"/>
    <property type="evidence" value="ECO:0007669"/>
    <property type="project" value="InterPro"/>
</dbReference>
<gene>
    <name evidence="9" type="ORF">SAMN06265368_1081</name>
</gene>
<dbReference type="Pfam" id="PF02321">
    <property type="entry name" value="OEP"/>
    <property type="match status" value="2"/>
</dbReference>
<dbReference type="PANTHER" id="PTHR30026:SF22">
    <property type="entry name" value="OUTER MEMBRANE EFFLUX PROTEIN"/>
    <property type="match status" value="1"/>
</dbReference>
<organism evidence="9 10">
    <name type="scientific">Cohaesibacter gelatinilyticus</name>
    <dbReference type="NCBI Taxonomy" id="372072"/>
    <lineage>
        <taxon>Bacteria</taxon>
        <taxon>Pseudomonadati</taxon>
        <taxon>Pseudomonadota</taxon>
        <taxon>Alphaproteobacteria</taxon>
        <taxon>Hyphomicrobiales</taxon>
        <taxon>Cohaesibacteraceae</taxon>
    </lineage>
</organism>
<dbReference type="RefSeq" id="WP_244580014.1">
    <property type="nucleotide sequence ID" value="NZ_OBEL01000001.1"/>
</dbReference>
<keyword evidence="7" id="KW-0998">Cell outer membrane</keyword>
<dbReference type="EMBL" id="OBEL01000001">
    <property type="protein sequence ID" value="SNZ07549.1"/>
    <property type="molecule type" value="Genomic_DNA"/>
</dbReference>
<name>A0A285NDM8_9HYPH</name>
<keyword evidence="3" id="KW-0813">Transport</keyword>
<dbReference type="InterPro" id="IPR003423">
    <property type="entry name" value="OMP_efflux"/>
</dbReference>
<sequence>MRSFKTATVCAVAALALSVSSVSAETLQQALALAYQNNPTLNAARAGLRATDENVSQALSGYRPTVNGTASATRQWTSIEQFSGSAKRNETNSTNLGLQVDQILFRGMRTKNGVKKAESAVLASRATLENTEQTVLFDVASAYMDVLQNQAILELRKQNVSFLQEQVRSAKDRFAVGETISTDVAQAEARLSGAISQVNLAKANLASSRATYQQLVGKKPGKLAAGYSVDKLFPRKLNSAISSALTEHPAIRASQHNIDIAQMDVKLAEGELLPTLSVRGTAARSWQDQSSRGSSAEQTTNSASIMGTLSVPIYQGGRVSSKVRQAKETLGQRRIQLDLSRDQVRAAVISAWSIYEASIPQISAAQAQVEASRLALRGVIEERGVGQRTTLDVLNSQGELIDARISLVTAQRDRIVASFRIASAIGRLTSNRLDLPVARYDTKKHYKQVRDKWYGLRTPDGR</sequence>
<evidence type="ECO:0000256" key="8">
    <source>
        <dbReference type="SAM" id="SignalP"/>
    </source>
</evidence>
<dbReference type="GO" id="GO:0015288">
    <property type="term" value="F:porin activity"/>
    <property type="evidence" value="ECO:0007669"/>
    <property type="project" value="TreeGrafter"/>
</dbReference>
<accession>A0A285NDM8</accession>
<proteinExistence type="inferred from homology"/>
<dbReference type="GO" id="GO:0009279">
    <property type="term" value="C:cell outer membrane"/>
    <property type="evidence" value="ECO:0007669"/>
    <property type="project" value="UniProtKB-SubCell"/>
</dbReference>
<comment type="subcellular location">
    <subcellularLocation>
        <location evidence="1">Cell outer membrane</location>
    </subcellularLocation>
</comment>
<dbReference type="Gene3D" id="1.20.1600.10">
    <property type="entry name" value="Outer membrane efflux proteins (OEP)"/>
    <property type="match status" value="1"/>
</dbReference>
<evidence type="ECO:0000313" key="10">
    <source>
        <dbReference type="Proteomes" id="UP000219439"/>
    </source>
</evidence>
<dbReference type="NCBIfam" id="TIGR01844">
    <property type="entry name" value="type_I_sec_TolC"/>
    <property type="match status" value="1"/>
</dbReference>
<keyword evidence="8" id="KW-0732">Signal</keyword>
<evidence type="ECO:0000256" key="5">
    <source>
        <dbReference type="ARBA" id="ARBA00022692"/>
    </source>
</evidence>
<evidence type="ECO:0000256" key="6">
    <source>
        <dbReference type="ARBA" id="ARBA00023136"/>
    </source>
</evidence>
<dbReference type="SUPFAM" id="SSF56954">
    <property type="entry name" value="Outer membrane efflux proteins (OEP)"/>
    <property type="match status" value="1"/>
</dbReference>
<reference evidence="9 10" key="1">
    <citation type="submission" date="2017-09" db="EMBL/GenBank/DDBJ databases">
        <authorList>
            <person name="Ehlers B."/>
            <person name="Leendertz F.H."/>
        </authorList>
    </citation>
    <scope>NUCLEOTIDE SEQUENCE [LARGE SCALE GENOMIC DNA]</scope>
    <source>
        <strain evidence="9 10">DSM 18289</strain>
    </source>
</reference>
<keyword evidence="4" id="KW-1134">Transmembrane beta strand</keyword>
<protein>
    <submittedName>
        <fullName evidence="9">Outer membrane protein</fullName>
    </submittedName>
</protein>
<dbReference type="Proteomes" id="UP000219439">
    <property type="component" value="Unassembled WGS sequence"/>
</dbReference>
<keyword evidence="5" id="KW-0812">Transmembrane</keyword>
<dbReference type="AlphaFoldDB" id="A0A285NDM8"/>
<evidence type="ECO:0000256" key="1">
    <source>
        <dbReference type="ARBA" id="ARBA00004442"/>
    </source>
</evidence>
<keyword evidence="10" id="KW-1185">Reference proteome</keyword>
<feature type="chain" id="PRO_5012899595" evidence="8">
    <location>
        <begin position="25"/>
        <end position="462"/>
    </location>
</feature>
<evidence type="ECO:0000256" key="4">
    <source>
        <dbReference type="ARBA" id="ARBA00022452"/>
    </source>
</evidence>
<evidence type="ECO:0000256" key="3">
    <source>
        <dbReference type="ARBA" id="ARBA00022448"/>
    </source>
</evidence>
<dbReference type="InterPro" id="IPR051906">
    <property type="entry name" value="TolC-like"/>
</dbReference>